<protein>
    <submittedName>
        <fullName evidence="2">Uncharacterized protein</fullName>
    </submittedName>
</protein>
<sequence length="80" mass="9404">MKKILIIKKSPEIIEELFKNLEQIEVEEFELISNKLSKKTIKLNINSHTISKLEPQHSDHQVEQEQQSFPSTQILTKKPH</sequence>
<proteinExistence type="predicted"/>
<organism evidence="2 3">
    <name type="scientific">Dictyostelium purpureum</name>
    <name type="common">Slime mold</name>
    <dbReference type="NCBI Taxonomy" id="5786"/>
    <lineage>
        <taxon>Eukaryota</taxon>
        <taxon>Amoebozoa</taxon>
        <taxon>Evosea</taxon>
        <taxon>Eumycetozoa</taxon>
        <taxon>Dictyostelia</taxon>
        <taxon>Dictyosteliales</taxon>
        <taxon>Dictyosteliaceae</taxon>
        <taxon>Dictyostelium</taxon>
    </lineage>
</organism>
<dbReference type="KEGG" id="dpp:DICPUDRAFT_147895"/>
<name>F0Z9P7_DICPU</name>
<keyword evidence="3" id="KW-1185">Reference proteome</keyword>
<evidence type="ECO:0000313" key="2">
    <source>
        <dbReference type="EMBL" id="EGC39339.1"/>
    </source>
</evidence>
<feature type="compositionally biased region" description="Polar residues" evidence="1">
    <location>
        <begin position="64"/>
        <end position="80"/>
    </location>
</feature>
<dbReference type="GeneID" id="10510032"/>
<dbReference type="EMBL" id="GL870959">
    <property type="protein sequence ID" value="EGC39339.1"/>
    <property type="molecule type" value="Genomic_DNA"/>
</dbReference>
<evidence type="ECO:0000313" key="3">
    <source>
        <dbReference type="Proteomes" id="UP000001064"/>
    </source>
</evidence>
<evidence type="ECO:0000256" key="1">
    <source>
        <dbReference type="SAM" id="MobiDB-lite"/>
    </source>
</evidence>
<dbReference type="RefSeq" id="XP_003284127.1">
    <property type="nucleotide sequence ID" value="XM_003284079.1"/>
</dbReference>
<reference evidence="3" key="1">
    <citation type="journal article" date="2011" name="Genome Biol.">
        <title>Comparative genomics of the social amoebae Dictyostelium discoideum and Dictyostelium purpureum.</title>
        <authorList>
            <consortium name="US DOE Joint Genome Institute (JGI-PGF)"/>
            <person name="Sucgang R."/>
            <person name="Kuo A."/>
            <person name="Tian X."/>
            <person name="Salerno W."/>
            <person name="Parikh A."/>
            <person name="Feasley C.L."/>
            <person name="Dalin E."/>
            <person name="Tu H."/>
            <person name="Huang E."/>
            <person name="Barry K."/>
            <person name="Lindquist E."/>
            <person name="Shapiro H."/>
            <person name="Bruce D."/>
            <person name="Schmutz J."/>
            <person name="Salamov A."/>
            <person name="Fey P."/>
            <person name="Gaudet P."/>
            <person name="Anjard C."/>
            <person name="Babu M.M."/>
            <person name="Basu S."/>
            <person name="Bushmanova Y."/>
            <person name="van der Wel H."/>
            <person name="Katoh-Kurasawa M."/>
            <person name="Dinh C."/>
            <person name="Coutinho P.M."/>
            <person name="Saito T."/>
            <person name="Elias M."/>
            <person name="Schaap P."/>
            <person name="Kay R.R."/>
            <person name="Henrissat B."/>
            <person name="Eichinger L."/>
            <person name="Rivero F."/>
            <person name="Putnam N.H."/>
            <person name="West C.M."/>
            <person name="Loomis W.F."/>
            <person name="Chisholm R.L."/>
            <person name="Shaulsky G."/>
            <person name="Strassmann J.E."/>
            <person name="Queller D.C."/>
            <person name="Kuspa A."/>
            <person name="Grigoriev I.V."/>
        </authorList>
    </citation>
    <scope>NUCLEOTIDE SEQUENCE [LARGE SCALE GENOMIC DNA]</scope>
    <source>
        <strain evidence="3">QSDP1</strain>
    </source>
</reference>
<dbReference type="Proteomes" id="UP000001064">
    <property type="component" value="Unassembled WGS sequence"/>
</dbReference>
<gene>
    <name evidence="2" type="ORF">DICPUDRAFT_147895</name>
</gene>
<dbReference type="VEuPathDB" id="AmoebaDB:DICPUDRAFT_147895"/>
<accession>F0Z9P7</accession>
<dbReference type="InParanoid" id="F0Z9P7"/>
<feature type="region of interest" description="Disordered" evidence="1">
    <location>
        <begin position="55"/>
        <end position="80"/>
    </location>
</feature>
<dbReference type="AlphaFoldDB" id="F0Z9P7"/>